<dbReference type="PANTHER" id="PTHR43179:SF12">
    <property type="entry name" value="GALACTOFURANOSYLTRANSFERASE GLFT2"/>
    <property type="match status" value="1"/>
</dbReference>
<dbReference type="GO" id="GO:0016757">
    <property type="term" value="F:glycosyltransferase activity"/>
    <property type="evidence" value="ECO:0007669"/>
    <property type="project" value="UniProtKB-KW"/>
</dbReference>
<dbReference type="Pfam" id="PF13439">
    <property type="entry name" value="Glyco_transf_4"/>
    <property type="match status" value="1"/>
</dbReference>
<dbReference type="InterPro" id="IPR028098">
    <property type="entry name" value="Glyco_trans_4-like_N"/>
</dbReference>
<feature type="domain" description="Glycosyltransferase 2-like" evidence="5">
    <location>
        <begin position="383"/>
        <end position="555"/>
    </location>
</feature>
<dbReference type="Gene3D" id="1.25.40.10">
    <property type="entry name" value="Tetratricopeptide repeat domain"/>
    <property type="match status" value="1"/>
</dbReference>
<evidence type="ECO:0000313" key="8">
    <source>
        <dbReference type="Proteomes" id="UP001524547"/>
    </source>
</evidence>
<dbReference type="SUPFAM" id="SSF48452">
    <property type="entry name" value="TPR-like"/>
    <property type="match status" value="1"/>
</dbReference>
<dbReference type="Pfam" id="PF00535">
    <property type="entry name" value="Glycos_transf_2"/>
    <property type="match status" value="1"/>
</dbReference>
<evidence type="ECO:0000256" key="2">
    <source>
        <dbReference type="ARBA" id="ARBA00022676"/>
    </source>
</evidence>
<dbReference type="Gene3D" id="3.90.550.10">
    <property type="entry name" value="Spore Coat Polysaccharide Biosynthesis Protein SpsA, Chain A"/>
    <property type="match status" value="1"/>
</dbReference>
<evidence type="ECO:0000256" key="3">
    <source>
        <dbReference type="ARBA" id="ARBA00022679"/>
    </source>
</evidence>
<evidence type="ECO:0000313" key="7">
    <source>
        <dbReference type="EMBL" id="MCQ8239653.1"/>
    </source>
</evidence>
<dbReference type="SUPFAM" id="SSF53756">
    <property type="entry name" value="UDP-Glycosyltransferase/glycogen phosphorylase"/>
    <property type="match status" value="1"/>
</dbReference>
<sequence>MPDPATPDPSRRRSGRITEADRAAWRDWAQERAQESFRQGQRASDAGQAAEALDWFERARRLAPDAPVVPFPLAMARLANGDPHGAMSVLVPLLRHHEFREGLITLAIAQRACNMAPLAASTAARALSRHAVDPQAAPLLGQIAAAAGLPGWCGVVGTGELLFDPRSAAARSGNADAPTFLLDGRAMRPVRRRGTLRLPDGWRGARALEVAVGGCPLMGSPFDLAAINHASGFVEETAEGLVGWIWHPNDPDRVPAVAVLPAGARPDTGISFLPMSETAIDVASEQPLARPRRLHIPAALLPDGPVRVVDESGRDLAGSPLHPGLQRRAAVAVAAQQRVLTLQAHGLLSATAPLPTMPFFLSAPAALRGDSPAIGPGGQAADVVVPVFRDRRLTLACLASVLDTVPAGTGLVVVDDATPEPELASALDALAAAGRIRLIRHDRNRGFPHSANAGIAACPDRDVVLLNADTIVPPGWIEGLRQAAYAAPDIGTATPFSNDASILSYPDHRARNPMPDAAATGRLMALAARAAKGIPPPEIPTGNGFCLYLRRDCLDQVGLLREDLFAQGYGEENDLALRARHLGWRHVAAPGVFVAHVGTVSFGAARADLMRRNLAILNGLYPGYDALILAHIEADPLAPARRRLDMLRWGEARNPAGAATPRGVLLLTHEQGGGVERVVRDRVRRLRADGFRTIVLRPTDEGCALFDLGAEPEAAYPNLRFRLPAEFDLLVELLSAEGVRHVEWHHLLGHHPLMRGLHRRLGVPFDTFVHDYAWFCPRIALVGPEGRYCGEPDAEGCERCVAIQGSNLSEEIGVRSLLRRSTDELRGARRLVVPSRDVASRMARHFAGLSSEIVPWEDDQPALSLGRFGAAASQAPRMVRRARSPGRARFCVIGAIGREKGYEVLLGCLRDAAARNLPIEFVVVGHTPDDDALLEAGCLFVTGEYREDEAVELVRAQQADMALLPSIWPETWCFTLGLAWRAGLPVAAFDIGAPAERIRDTRRGVLLPLGMPVPQLNDVLVRLGRANVSGALTQPA</sequence>
<gene>
    <name evidence="7" type="ORF">NFI88_02200</name>
</gene>
<organism evidence="7 8">
    <name type="scientific">Rhizosaccharibacter radicis</name>
    <dbReference type="NCBI Taxonomy" id="2782605"/>
    <lineage>
        <taxon>Bacteria</taxon>
        <taxon>Pseudomonadati</taxon>
        <taxon>Pseudomonadota</taxon>
        <taxon>Alphaproteobacteria</taxon>
        <taxon>Acetobacterales</taxon>
        <taxon>Acetobacteraceae</taxon>
        <taxon>Rhizosaccharibacter</taxon>
    </lineage>
</organism>
<comment type="caution">
    <text evidence="7">The sequence shown here is derived from an EMBL/GenBank/DDBJ whole genome shotgun (WGS) entry which is preliminary data.</text>
</comment>
<evidence type="ECO:0000259" key="5">
    <source>
        <dbReference type="Pfam" id="PF00535"/>
    </source>
</evidence>
<evidence type="ECO:0000256" key="1">
    <source>
        <dbReference type="ARBA" id="ARBA00006739"/>
    </source>
</evidence>
<protein>
    <submittedName>
        <fullName evidence="7">Glycosyltransferase</fullName>
        <ecNumber evidence="7">2.4.-.-</ecNumber>
    </submittedName>
</protein>
<dbReference type="SUPFAM" id="SSF53448">
    <property type="entry name" value="Nucleotide-diphospho-sugar transferases"/>
    <property type="match status" value="1"/>
</dbReference>
<comment type="similarity">
    <text evidence="1">Belongs to the glycosyltransferase 2 family.</text>
</comment>
<dbReference type="RefSeq" id="WP_422918386.1">
    <property type="nucleotide sequence ID" value="NZ_JAMZEJ010000001.1"/>
</dbReference>
<dbReference type="Gene3D" id="3.40.50.2000">
    <property type="entry name" value="Glycogen Phosphorylase B"/>
    <property type="match status" value="1"/>
</dbReference>
<keyword evidence="3 7" id="KW-0808">Transferase</keyword>
<accession>A0ABT1VVF6</accession>
<dbReference type="PANTHER" id="PTHR43179">
    <property type="entry name" value="RHAMNOSYLTRANSFERASE WBBL"/>
    <property type="match status" value="1"/>
</dbReference>
<dbReference type="EC" id="2.4.-.-" evidence="7"/>
<evidence type="ECO:0000256" key="4">
    <source>
        <dbReference type="SAM" id="MobiDB-lite"/>
    </source>
</evidence>
<feature type="region of interest" description="Disordered" evidence="4">
    <location>
        <begin position="1"/>
        <end position="23"/>
    </location>
</feature>
<name>A0ABT1VVF6_9PROT</name>
<dbReference type="Pfam" id="PF13692">
    <property type="entry name" value="Glyco_trans_1_4"/>
    <property type="match status" value="1"/>
</dbReference>
<proteinExistence type="inferred from homology"/>
<dbReference type="EMBL" id="JAMZEJ010000001">
    <property type="protein sequence ID" value="MCQ8239653.1"/>
    <property type="molecule type" value="Genomic_DNA"/>
</dbReference>
<keyword evidence="8" id="KW-1185">Reference proteome</keyword>
<dbReference type="InterPro" id="IPR029044">
    <property type="entry name" value="Nucleotide-diphossugar_trans"/>
</dbReference>
<reference evidence="7 8" key="1">
    <citation type="submission" date="2022-06" db="EMBL/GenBank/DDBJ databases">
        <title>Rhizosaccharibacter gen. nov. sp. nov. KSS12, endophytic bacteria isolated from sugarcane.</title>
        <authorList>
            <person name="Pitiwittayakul N."/>
        </authorList>
    </citation>
    <scope>NUCLEOTIDE SEQUENCE [LARGE SCALE GENOMIC DNA]</scope>
    <source>
        <strain evidence="7 8">KSS12</strain>
    </source>
</reference>
<dbReference type="InterPro" id="IPR011990">
    <property type="entry name" value="TPR-like_helical_dom_sf"/>
</dbReference>
<keyword evidence="2 7" id="KW-0328">Glycosyltransferase</keyword>
<dbReference type="InterPro" id="IPR001173">
    <property type="entry name" value="Glyco_trans_2-like"/>
</dbReference>
<evidence type="ECO:0000259" key="6">
    <source>
        <dbReference type="Pfam" id="PF13439"/>
    </source>
</evidence>
<dbReference type="Proteomes" id="UP001524547">
    <property type="component" value="Unassembled WGS sequence"/>
</dbReference>
<feature type="domain" description="Glycosyltransferase subfamily 4-like N-terminal" evidence="6">
    <location>
        <begin position="673"/>
        <end position="846"/>
    </location>
</feature>